<dbReference type="STRING" id="77044.A0A1W2TXF7"/>
<keyword evidence="3" id="KW-0547">Nucleotide-binding</keyword>
<protein>
    <submittedName>
        <fullName evidence="7">Putative polyketide enoylreductase</fullName>
    </submittedName>
</protein>
<dbReference type="OrthoDB" id="48317at2759"/>
<accession>A0A1W2TXF7</accession>
<keyword evidence="5" id="KW-0560">Oxidoreductase</keyword>
<dbReference type="GO" id="GO:0000166">
    <property type="term" value="F:nucleotide binding"/>
    <property type="evidence" value="ECO:0007669"/>
    <property type="project" value="UniProtKB-KW"/>
</dbReference>
<dbReference type="GO" id="GO:0016651">
    <property type="term" value="F:oxidoreductase activity, acting on NAD(P)H"/>
    <property type="evidence" value="ECO:0007669"/>
    <property type="project" value="InterPro"/>
</dbReference>
<dbReference type="CDD" id="cd08249">
    <property type="entry name" value="enoyl_reductase_like"/>
    <property type="match status" value="1"/>
</dbReference>
<dbReference type="Gene3D" id="3.90.180.10">
    <property type="entry name" value="Medium-chain alcohol dehydrogenases, catalytic domain"/>
    <property type="match status" value="1"/>
</dbReference>
<feature type="domain" description="Enoyl reductase (ER)" evidence="6">
    <location>
        <begin position="2"/>
        <end position="296"/>
    </location>
</feature>
<evidence type="ECO:0000313" key="7">
    <source>
        <dbReference type="EMBL" id="GAP93360.2"/>
    </source>
</evidence>
<dbReference type="AlphaFoldDB" id="A0A1W2TXF7"/>
<evidence type="ECO:0000256" key="1">
    <source>
        <dbReference type="ARBA" id="ARBA00008072"/>
    </source>
</evidence>
<evidence type="ECO:0000313" key="8">
    <source>
        <dbReference type="Proteomes" id="UP000054516"/>
    </source>
</evidence>
<dbReference type="InterPro" id="IPR013154">
    <property type="entry name" value="ADH-like_N"/>
</dbReference>
<reference evidence="7" key="1">
    <citation type="submission" date="2016-03" db="EMBL/GenBank/DDBJ databases">
        <title>Draft genome sequence of Rosellinia necatrix.</title>
        <authorList>
            <person name="Kanematsu S."/>
        </authorList>
    </citation>
    <scope>NUCLEOTIDE SEQUENCE [LARGE SCALE GENOMIC DNA]</scope>
    <source>
        <strain evidence="7">W97</strain>
    </source>
</reference>
<dbReference type="Pfam" id="PF08240">
    <property type="entry name" value="ADH_N"/>
    <property type="match status" value="1"/>
</dbReference>
<dbReference type="OMA" id="THPARVM"/>
<dbReference type="InterPro" id="IPR036291">
    <property type="entry name" value="NAD(P)-bd_dom_sf"/>
</dbReference>
<proteinExistence type="inferred from homology"/>
<dbReference type="EMBL" id="DF977566">
    <property type="protein sequence ID" value="GAP93360.2"/>
    <property type="molecule type" value="Genomic_DNA"/>
</dbReference>
<dbReference type="SMART" id="SM00829">
    <property type="entry name" value="PKS_ER"/>
    <property type="match status" value="1"/>
</dbReference>
<dbReference type="InterPro" id="IPR047122">
    <property type="entry name" value="Trans-enoyl_RdTase-like"/>
</dbReference>
<evidence type="ECO:0000256" key="3">
    <source>
        <dbReference type="ARBA" id="ARBA00022741"/>
    </source>
</evidence>
<dbReference type="Gene3D" id="3.40.50.720">
    <property type="entry name" value="NAD(P)-binding Rossmann-like Domain"/>
    <property type="match status" value="1"/>
</dbReference>
<organism evidence="7">
    <name type="scientific">Rosellinia necatrix</name>
    <name type="common">White root-rot fungus</name>
    <dbReference type="NCBI Taxonomy" id="77044"/>
    <lineage>
        <taxon>Eukaryota</taxon>
        <taxon>Fungi</taxon>
        <taxon>Dikarya</taxon>
        <taxon>Ascomycota</taxon>
        <taxon>Pezizomycotina</taxon>
        <taxon>Sordariomycetes</taxon>
        <taxon>Xylariomycetidae</taxon>
        <taxon>Xylariales</taxon>
        <taxon>Xylariaceae</taxon>
        <taxon>Rosellinia</taxon>
    </lineage>
</organism>
<dbReference type="Proteomes" id="UP000054516">
    <property type="component" value="Unassembled WGS sequence"/>
</dbReference>
<evidence type="ECO:0000259" key="6">
    <source>
        <dbReference type="SMART" id="SM00829"/>
    </source>
</evidence>
<dbReference type="SUPFAM" id="SSF50129">
    <property type="entry name" value="GroES-like"/>
    <property type="match status" value="1"/>
</dbReference>
<dbReference type="PANTHER" id="PTHR45348:SF1">
    <property type="entry name" value="TRANS-ENOYL REDUCTASE STHE"/>
    <property type="match status" value="1"/>
</dbReference>
<comment type="subunit">
    <text evidence="2">Monomer.</text>
</comment>
<dbReference type="InterPro" id="IPR020843">
    <property type="entry name" value="ER"/>
</dbReference>
<dbReference type="InterPro" id="IPR011032">
    <property type="entry name" value="GroES-like_sf"/>
</dbReference>
<evidence type="ECO:0000256" key="4">
    <source>
        <dbReference type="ARBA" id="ARBA00022857"/>
    </source>
</evidence>
<gene>
    <name evidence="7" type="ORF">SAMD00023353_12100150</name>
</gene>
<evidence type="ECO:0000256" key="5">
    <source>
        <dbReference type="ARBA" id="ARBA00023002"/>
    </source>
</evidence>
<sequence length="338" mass="35747">MPTLAPDTVIVKTAAVAINPSDAKFLDYSPAPGAIHGTDYSGTVVALGADASKLRGLSIGDRVAGMVHGMNKLVPEVGAFGEYIVATVHTLLKIPDHMSFEEAATLGLAVGTAAFGLFSQLRVPATVDQLSSGGVDEDGREFVLVAGGSTATGARAIQLLKLAGLRPIATASPSKFHLALRFGAEKVFDYHSETCADEIREYTGNQLAYAFDCVAEADTTQLCYRSIGRAGGRYVTVEPFRESVAKTRELTIEPSWLMATSIFGNKIALEGAYARDARPDYRDFGGQAFAAVQSLLDRGLIDTHPIKSMPGGWEGVLGGVDIIRGQPPSGYKLVYSVS</sequence>
<evidence type="ECO:0000256" key="2">
    <source>
        <dbReference type="ARBA" id="ARBA00011245"/>
    </source>
</evidence>
<name>A0A1W2TXF7_ROSNE</name>
<dbReference type="SUPFAM" id="SSF51735">
    <property type="entry name" value="NAD(P)-binding Rossmann-fold domains"/>
    <property type="match status" value="1"/>
</dbReference>
<keyword evidence="4" id="KW-0521">NADP</keyword>
<comment type="similarity">
    <text evidence="1">Belongs to the zinc-containing alcohol dehydrogenase family.</text>
</comment>
<dbReference type="Pfam" id="PF00107">
    <property type="entry name" value="ADH_zinc_N"/>
    <property type="match status" value="1"/>
</dbReference>
<dbReference type="PANTHER" id="PTHR45348">
    <property type="entry name" value="HYPOTHETICAL OXIDOREDUCTASE (EUROFUNG)"/>
    <property type="match status" value="1"/>
</dbReference>
<dbReference type="InterPro" id="IPR013149">
    <property type="entry name" value="ADH-like_C"/>
</dbReference>
<keyword evidence="8" id="KW-1185">Reference proteome</keyword>